<accession>A0A0K2U0I0</accession>
<sequence length="106" mass="11826">MLEVDGGRLLESLSHLTYSSAFVILSGTGYMSVISGGFVSIKRDRPLCFCLFPIRESSKSIMSLHVPRESMMQPGGRPPFGMMSKTRLTGERECLFFRISLLFANL</sequence>
<keyword evidence="1" id="KW-0472">Membrane</keyword>
<keyword evidence="1" id="KW-1133">Transmembrane helix</keyword>
<name>A0A0K2U0I0_LEPSM</name>
<proteinExistence type="predicted"/>
<reference evidence="2" key="1">
    <citation type="submission" date="2014-05" db="EMBL/GenBank/DDBJ databases">
        <authorList>
            <person name="Chronopoulou M."/>
        </authorList>
    </citation>
    <scope>NUCLEOTIDE SEQUENCE</scope>
    <source>
        <tissue evidence="2">Whole organism</tissue>
    </source>
</reference>
<dbReference type="AlphaFoldDB" id="A0A0K2U0I0"/>
<evidence type="ECO:0000256" key="1">
    <source>
        <dbReference type="SAM" id="Phobius"/>
    </source>
</evidence>
<protein>
    <submittedName>
        <fullName evidence="2">Uncharacterized protein</fullName>
    </submittedName>
</protein>
<feature type="transmembrane region" description="Helical" evidence="1">
    <location>
        <begin position="20"/>
        <end position="41"/>
    </location>
</feature>
<evidence type="ECO:0000313" key="2">
    <source>
        <dbReference type="EMBL" id="CDW31432.1"/>
    </source>
</evidence>
<organism evidence="2">
    <name type="scientific">Lepeophtheirus salmonis</name>
    <name type="common">Salmon louse</name>
    <name type="synonym">Caligus salmonis</name>
    <dbReference type="NCBI Taxonomy" id="72036"/>
    <lineage>
        <taxon>Eukaryota</taxon>
        <taxon>Metazoa</taxon>
        <taxon>Ecdysozoa</taxon>
        <taxon>Arthropoda</taxon>
        <taxon>Crustacea</taxon>
        <taxon>Multicrustacea</taxon>
        <taxon>Hexanauplia</taxon>
        <taxon>Copepoda</taxon>
        <taxon>Siphonostomatoida</taxon>
        <taxon>Caligidae</taxon>
        <taxon>Lepeophtheirus</taxon>
    </lineage>
</organism>
<dbReference type="EMBL" id="HACA01014071">
    <property type="protein sequence ID" value="CDW31432.1"/>
    <property type="molecule type" value="Transcribed_RNA"/>
</dbReference>
<keyword evidence="1" id="KW-0812">Transmembrane</keyword>